<evidence type="ECO:0000313" key="22">
    <source>
        <dbReference type="Proteomes" id="UP000321374"/>
    </source>
</evidence>
<evidence type="ECO:0000256" key="6">
    <source>
        <dbReference type="ARBA" id="ARBA00022692"/>
    </source>
</evidence>
<feature type="signal peptide" evidence="18">
    <location>
        <begin position="1"/>
        <end position="31"/>
    </location>
</feature>
<evidence type="ECO:0000256" key="9">
    <source>
        <dbReference type="ARBA" id="ARBA00023065"/>
    </source>
</evidence>
<feature type="chain" id="PRO_5022803722" evidence="18">
    <location>
        <begin position="32"/>
        <end position="729"/>
    </location>
</feature>
<proteinExistence type="inferred from homology"/>
<keyword evidence="11 14" id="KW-0472">Membrane</keyword>
<keyword evidence="12 21" id="KW-0675">Receptor</keyword>
<evidence type="ECO:0000256" key="15">
    <source>
        <dbReference type="PROSITE-ProRule" id="PRU10144"/>
    </source>
</evidence>
<dbReference type="GO" id="GO:0009279">
    <property type="term" value="C:cell outer membrane"/>
    <property type="evidence" value="ECO:0007669"/>
    <property type="project" value="UniProtKB-SubCell"/>
</dbReference>
<dbReference type="InterPro" id="IPR012910">
    <property type="entry name" value="Plug_dom"/>
</dbReference>
<dbReference type="Proteomes" id="UP000321374">
    <property type="component" value="Unassembled WGS sequence"/>
</dbReference>
<keyword evidence="10 16" id="KW-0798">TonB box</keyword>
<dbReference type="Gene3D" id="2.170.130.10">
    <property type="entry name" value="TonB-dependent receptor, plug domain"/>
    <property type="match status" value="1"/>
</dbReference>
<dbReference type="InterPro" id="IPR037066">
    <property type="entry name" value="Plug_dom_sf"/>
</dbReference>
<evidence type="ECO:0000256" key="5">
    <source>
        <dbReference type="ARBA" id="ARBA00022496"/>
    </source>
</evidence>
<evidence type="ECO:0000256" key="16">
    <source>
        <dbReference type="RuleBase" id="RU003357"/>
    </source>
</evidence>
<evidence type="ECO:0000256" key="7">
    <source>
        <dbReference type="ARBA" id="ARBA00022729"/>
    </source>
</evidence>
<evidence type="ECO:0000259" key="20">
    <source>
        <dbReference type="Pfam" id="PF07715"/>
    </source>
</evidence>
<dbReference type="GO" id="GO:0038023">
    <property type="term" value="F:signaling receptor activity"/>
    <property type="evidence" value="ECO:0007669"/>
    <property type="project" value="InterPro"/>
</dbReference>
<keyword evidence="3 14" id="KW-0813">Transport</keyword>
<keyword evidence="8" id="KW-0408">Iron</keyword>
<dbReference type="CDD" id="cd01347">
    <property type="entry name" value="ligand_gated_channel"/>
    <property type="match status" value="1"/>
</dbReference>
<feature type="short sequence motif" description="TonB C-terminal box" evidence="15">
    <location>
        <begin position="712"/>
        <end position="729"/>
    </location>
</feature>
<dbReference type="InterPro" id="IPR010105">
    <property type="entry name" value="TonB_sidphr_rcpt"/>
</dbReference>
<dbReference type="GO" id="GO:0015344">
    <property type="term" value="F:siderophore uptake transmembrane transporter activity"/>
    <property type="evidence" value="ECO:0007669"/>
    <property type="project" value="TreeGrafter"/>
</dbReference>
<dbReference type="GO" id="GO:0015891">
    <property type="term" value="P:siderophore transport"/>
    <property type="evidence" value="ECO:0007669"/>
    <property type="project" value="InterPro"/>
</dbReference>
<evidence type="ECO:0000256" key="13">
    <source>
        <dbReference type="ARBA" id="ARBA00023237"/>
    </source>
</evidence>
<dbReference type="PANTHER" id="PTHR32552:SF82">
    <property type="entry name" value="FCUA PROTEIN"/>
    <property type="match status" value="1"/>
</dbReference>
<protein>
    <submittedName>
        <fullName evidence="21">TonB-dependent siderophore receptor</fullName>
    </submittedName>
</protein>
<feature type="domain" description="TonB-dependent receptor-like beta-barrel" evidence="19">
    <location>
        <begin position="426"/>
        <end position="699"/>
    </location>
</feature>
<organism evidence="21 22">
    <name type="scientific">Methylophilus methylotrophus</name>
    <name type="common">Bacterium W3A1</name>
    <dbReference type="NCBI Taxonomy" id="17"/>
    <lineage>
        <taxon>Bacteria</taxon>
        <taxon>Pseudomonadati</taxon>
        <taxon>Pseudomonadota</taxon>
        <taxon>Betaproteobacteria</taxon>
        <taxon>Nitrosomonadales</taxon>
        <taxon>Methylophilaceae</taxon>
        <taxon>Methylophilus</taxon>
    </lineage>
</organism>
<keyword evidence="5" id="KW-0410">Iron transport</keyword>
<sequence length="729" mass="78791">MPNHKIVSIQFKRTTLSSLIAAMFAASTLHAGEITKTVEKSESKSASETQTLEAVTVKATKETRGKPMPAYAGGQVASGGRVGLLGNKSVMDTPYSMTSYTQELIQNQQATTVADVVANDPSVRNINPRFGRFDQFTIRGFSLSNSEIAFNGLYGLVPTYTVPVESAERVEIFKGPNTLLNGMSPSGAVGGSINIAPKRATDKDITQFTASYATESVLGGHLDVGRRFGSDGQFGARVNAVHQDGDTAFSNDQSIKRSLVSLGLDFRGEKLRLSSDMYHYENRGTAPLERVALLGTAVTPDADRISRNFAQKWSYADTTDSAVLFRGEYDITALTTAYAAWGARRGRYDFLRVSPINVNSAGNFTADTNKFLRDEDTISSETGIRTAFSTGAVDHAVNLNASLFRIDFANAETTVGSISSNIYDPVNRAQPNTPGTPERPTGKTQLESFAITDTLSMLDERIQLTLGVRKQRAIGISTPANRPRTEYDKDAYTPTAAIVIKPYQHVSIFGNYIEALTQTQIAPSNGVANPGAMFPPAKTKQIEAGVKVDLGTFTTTMSVFRIERPSTFTDPVTNTFGLNGEQRNTGLEINIFGEPMTGVRLLGGLMLLDAELTKTNGGVNEGNAAIGVAKLNANLGAEWDVGGVPGLTFTARAIHTGEQYINEANTREIPDWTRFDLGSRYVFKTQGKTVTLRASVENVSDKRYWSTASQFGLTFGTPRTAILSATVDF</sequence>
<name>A0A5C7WHG5_METME</name>
<dbReference type="EMBL" id="SSGG01000063">
    <property type="protein sequence ID" value="TXI37187.1"/>
    <property type="molecule type" value="Genomic_DNA"/>
</dbReference>
<keyword evidence="7 18" id="KW-0732">Signal</keyword>
<accession>A0A5C7WHG5</accession>
<dbReference type="SUPFAM" id="SSF56935">
    <property type="entry name" value="Porins"/>
    <property type="match status" value="1"/>
</dbReference>
<dbReference type="PROSITE" id="PS52016">
    <property type="entry name" value="TONB_DEPENDENT_REC_3"/>
    <property type="match status" value="1"/>
</dbReference>
<evidence type="ECO:0000256" key="1">
    <source>
        <dbReference type="ARBA" id="ARBA00004571"/>
    </source>
</evidence>
<dbReference type="InterPro" id="IPR010917">
    <property type="entry name" value="TonB_rcpt_CS"/>
</dbReference>
<keyword evidence="13 14" id="KW-0998">Cell outer membrane</keyword>
<dbReference type="PANTHER" id="PTHR32552">
    <property type="entry name" value="FERRICHROME IRON RECEPTOR-RELATED"/>
    <property type="match status" value="1"/>
</dbReference>
<reference evidence="21 22" key="1">
    <citation type="submission" date="2018-09" db="EMBL/GenBank/DDBJ databases">
        <title>Metagenome Assembled Genomes from an Advanced Water Purification Facility.</title>
        <authorList>
            <person name="Stamps B.W."/>
            <person name="Spear J.R."/>
        </authorList>
    </citation>
    <scope>NUCLEOTIDE SEQUENCE [LARGE SCALE GENOMIC DNA]</scope>
    <source>
        <strain evidence="21">Bin_42_2</strain>
    </source>
</reference>
<keyword evidence="4 14" id="KW-1134">Transmembrane beta strand</keyword>
<dbReference type="InterPro" id="IPR036942">
    <property type="entry name" value="Beta-barrel_TonB_sf"/>
</dbReference>
<evidence type="ECO:0000256" key="18">
    <source>
        <dbReference type="SAM" id="SignalP"/>
    </source>
</evidence>
<evidence type="ECO:0000256" key="14">
    <source>
        <dbReference type="PROSITE-ProRule" id="PRU01360"/>
    </source>
</evidence>
<dbReference type="Gene3D" id="2.40.170.20">
    <property type="entry name" value="TonB-dependent receptor, beta-barrel domain"/>
    <property type="match status" value="1"/>
</dbReference>
<dbReference type="InterPro" id="IPR039426">
    <property type="entry name" value="TonB-dep_rcpt-like"/>
</dbReference>
<evidence type="ECO:0000256" key="11">
    <source>
        <dbReference type="ARBA" id="ARBA00023136"/>
    </source>
</evidence>
<comment type="similarity">
    <text evidence="2 14 16">Belongs to the TonB-dependent receptor family.</text>
</comment>
<keyword evidence="6 14" id="KW-0812">Transmembrane</keyword>
<dbReference type="Pfam" id="PF00593">
    <property type="entry name" value="TonB_dep_Rec_b-barrel"/>
    <property type="match status" value="1"/>
</dbReference>
<evidence type="ECO:0000256" key="17">
    <source>
        <dbReference type="SAM" id="MobiDB-lite"/>
    </source>
</evidence>
<gene>
    <name evidence="21" type="ORF">E6Q51_03820</name>
</gene>
<evidence type="ECO:0000313" key="21">
    <source>
        <dbReference type="EMBL" id="TXI37187.1"/>
    </source>
</evidence>
<feature type="region of interest" description="Disordered" evidence="17">
    <location>
        <begin position="425"/>
        <end position="444"/>
    </location>
</feature>
<dbReference type="Pfam" id="PF07715">
    <property type="entry name" value="Plug"/>
    <property type="match status" value="1"/>
</dbReference>
<evidence type="ECO:0000256" key="3">
    <source>
        <dbReference type="ARBA" id="ARBA00022448"/>
    </source>
</evidence>
<evidence type="ECO:0000256" key="4">
    <source>
        <dbReference type="ARBA" id="ARBA00022452"/>
    </source>
</evidence>
<dbReference type="PROSITE" id="PS01156">
    <property type="entry name" value="TONB_DEPENDENT_REC_2"/>
    <property type="match status" value="1"/>
</dbReference>
<keyword evidence="9" id="KW-0406">Ion transport</keyword>
<comment type="caution">
    <text evidence="21">The sequence shown here is derived from an EMBL/GenBank/DDBJ whole genome shotgun (WGS) entry which is preliminary data.</text>
</comment>
<dbReference type="InterPro" id="IPR000531">
    <property type="entry name" value="Beta-barrel_TonB"/>
</dbReference>
<evidence type="ECO:0000256" key="2">
    <source>
        <dbReference type="ARBA" id="ARBA00009810"/>
    </source>
</evidence>
<comment type="subcellular location">
    <subcellularLocation>
        <location evidence="1 14">Cell outer membrane</location>
        <topology evidence="1 14">Multi-pass membrane protein</topology>
    </subcellularLocation>
</comment>
<feature type="domain" description="TonB-dependent receptor plug" evidence="20">
    <location>
        <begin position="90"/>
        <end position="189"/>
    </location>
</feature>
<evidence type="ECO:0000256" key="8">
    <source>
        <dbReference type="ARBA" id="ARBA00023004"/>
    </source>
</evidence>
<evidence type="ECO:0000259" key="19">
    <source>
        <dbReference type="Pfam" id="PF00593"/>
    </source>
</evidence>
<dbReference type="NCBIfam" id="TIGR01783">
    <property type="entry name" value="TonB-siderophor"/>
    <property type="match status" value="1"/>
</dbReference>
<dbReference type="AlphaFoldDB" id="A0A5C7WHG5"/>
<evidence type="ECO:0000256" key="12">
    <source>
        <dbReference type="ARBA" id="ARBA00023170"/>
    </source>
</evidence>
<evidence type="ECO:0000256" key="10">
    <source>
        <dbReference type="ARBA" id="ARBA00023077"/>
    </source>
</evidence>